<protein>
    <submittedName>
        <fullName evidence="2">Glycosyltransferase family 2 protein</fullName>
    </submittedName>
</protein>
<dbReference type="InterPro" id="IPR001173">
    <property type="entry name" value="Glyco_trans_2-like"/>
</dbReference>
<comment type="caution">
    <text evidence="2">The sequence shown here is derived from an EMBL/GenBank/DDBJ whole genome shotgun (WGS) entry which is preliminary data.</text>
</comment>
<feature type="domain" description="Glycosyltransferase 2-like" evidence="1">
    <location>
        <begin position="19"/>
        <end position="140"/>
    </location>
</feature>
<dbReference type="SUPFAM" id="SSF53448">
    <property type="entry name" value="Nucleotide-diphospho-sugar transferases"/>
    <property type="match status" value="1"/>
</dbReference>
<dbReference type="OrthoDB" id="5291101at2"/>
<evidence type="ECO:0000313" key="3">
    <source>
        <dbReference type="Proteomes" id="UP000305887"/>
    </source>
</evidence>
<dbReference type="AlphaFoldDB" id="A0A5C4MMW4"/>
<gene>
    <name evidence="2" type="ORF">FHG66_17635</name>
</gene>
<keyword evidence="3" id="KW-1185">Reference proteome</keyword>
<dbReference type="EMBL" id="VDFU01000030">
    <property type="protein sequence ID" value="TNC46916.1"/>
    <property type="molecule type" value="Genomic_DNA"/>
</dbReference>
<dbReference type="InterPro" id="IPR029044">
    <property type="entry name" value="Nucleotide-diphossugar_trans"/>
</dbReference>
<dbReference type="Proteomes" id="UP000305887">
    <property type="component" value="Unassembled WGS sequence"/>
</dbReference>
<reference evidence="2 3" key="1">
    <citation type="submission" date="2019-06" db="EMBL/GenBank/DDBJ databases">
        <title>YIM 131921 draft genome.</title>
        <authorList>
            <person name="Jiang L."/>
        </authorList>
    </citation>
    <scope>NUCLEOTIDE SEQUENCE [LARGE SCALE GENOMIC DNA]</scope>
    <source>
        <strain evidence="2 3">YIM 131921</strain>
    </source>
</reference>
<evidence type="ECO:0000259" key="1">
    <source>
        <dbReference type="Pfam" id="PF00535"/>
    </source>
</evidence>
<dbReference type="Gene3D" id="3.90.550.10">
    <property type="entry name" value="Spore Coat Polysaccharide Biosynthesis Protein SpsA, Chain A"/>
    <property type="match status" value="1"/>
</dbReference>
<dbReference type="PANTHER" id="PTHR43685">
    <property type="entry name" value="GLYCOSYLTRANSFERASE"/>
    <property type="match status" value="1"/>
</dbReference>
<evidence type="ECO:0000313" key="2">
    <source>
        <dbReference type="EMBL" id="TNC46916.1"/>
    </source>
</evidence>
<dbReference type="Pfam" id="PF00535">
    <property type="entry name" value="Glycos_transf_2"/>
    <property type="match status" value="1"/>
</dbReference>
<dbReference type="GO" id="GO:0016740">
    <property type="term" value="F:transferase activity"/>
    <property type="evidence" value="ECO:0007669"/>
    <property type="project" value="UniProtKB-KW"/>
</dbReference>
<keyword evidence="2" id="KW-0808">Transferase</keyword>
<name>A0A5C4MMW4_9RHOB</name>
<sequence length="344" mass="37802">MVAPMNGHSVPDPLPLVAVVIPAYNAASTIDATLRSARGQNYAHLEIIVIDDGSTDETAEIVDGHRREDQRVRLVLQEQQGVAAARNRGTSETRADFIAMLDADDLWHPEKIKRQMRAIAEAGEACGLVYTFSATIDENDEVIDCGDMAGRRAYQGFVLGDLLLNNFIANGSSPLLRKSAMTEVGGYDPDLRAQGAEGCEDLKLYLAIAEDRTFAAVPLPLTGYRVTKTSMSSNVARMIRSHRIVTEPYRESYPDQVRLGRVYLALYYAGREFAAGNYSTWVWALREAARTDFGATVRTVARTLLRHVAPPKRNRGARAGLAKRVLFPAARVAEPRAVQGRLAD</sequence>
<dbReference type="CDD" id="cd00761">
    <property type="entry name" value="Glyco_tranf_GTA_type"/>
    <property type="match status" value="1"/>
</dbReference>
<dbReference type="PANTHER" id="PTHR43685:SF11">
    <property type="entry name" value="GLYCOSYLTRANSFERASE TAGX-RELATED"/>
    <property type="match status" value="1"/>
</dbReference>
<organism evidence="2 3">
    <name type="scientific">Rubellimicrobium rubrum</name>
    <dbReference type="NCBI Taxonomy" id="2585369"/>
    <lineage>
        <taxon>Bacteria</taxon>
        <taxon>Pseudomonadati</taxon>
        <taxon>Pseudomonadota</taxon>
        <taxon>Alphaproteobacteria</taxon>
        <taxon>Rhodobacterales</taxon>
        <taxon>Roseobacteraceae</taxon>
        <taxon>Rubellimicrobium</taxon>
    </lineage>
</organism>
<dbReference type="InterPro" id="IPR050834">
    <property type="entry name" value="Glycosyltransf_2"/>
</dbReference>
<accession>A0A5C4MMW4</accession>
<proteinExistence type="predicted"/>